<gene>
    <name evidence="7" type="ORF">HA51_06585</name>
</gene>
<accession>A0A1X1D175</accession>
<keyword evidence="7" id="KW-0966">Cell projection</keyword>
<feature type="domain" description="Flagellin N-terminal" evidence="6">
    <location>
        <begin position="4"/>
        <end position="139"/>
    </location>
</feature>
<dbReference type="GO" id="GO:0009424">
    <property type="term" value="C:bacterial-type flagellum hook"/>
    <property type="evidence" value="ECO:0007669"/>
    <property type="project" value="InterPro"/>
</dbReference>
<keyword evidence="7" id="KW-0969">Cilium</keyword>
<reference evidence="7 8" key="1">
    <citation type="journal article" date="2017" name="Antonie Van Leeuwenhoek">
        <title>Phylogenomic resolution of the bacterial genus Pantoea and its relationship with Erwinia and Tatumella.</title>
        <authorList>
            <person name="Palmer M."/>
            <person name="Steenkamp E.T."/>
            <person name="Coetzee M.P."/>
            <person name="Chan W.Y."/>
            <person name="van Zyl E."/>
            <person name="De Maayer P."/>
            <person name="Coutinho T.A."/>
            <person name="Blom J."/>
            <person name="Smits T.H."/>
            <person name="Duffy B."/>
            <person name="Venter S.N."/>
        </authorList>
    </citation>
    <scope>NUCLEOTIDE SEQUENCE [LARGE SCALE GENOMIC DNA]</scope>
    <source>
        <strain evidence="7 8">LMG 26275</strain>
    </source>
</reference>
<evidence type="ECO:0000256" key="1">
    <source>
        <dbReference type="ARBA" id="ARBA00004365"/>
    </source>
</evidence>
<evidence type="ECO:0000313" key="7">
    <source>
        <dbReference type="EMBL" id="ORM70438.1"/>
    </source>
</evidence>
<comment type="subcellular location">
    <subcellularLocation>
        <location evidence="1">Bacterial flagellum</location>
    </subcellularLocation>
    <subcellularLocation>
        <location evidence="2">Secreted</location>
    </subcellularLocation>
</comment>
<keyword evidence="4" id="KW-0964">Secreted</keyword>
<dbReference type="GO" id="GO:0005198">
    <property type="term" value="F:structural molecule activity"/>
    <property type="evidence" value="ECO:0007669"/>
    <property type="project" value="InterPro"/>
</dbReference>
<comment type="caution">
    <text evidence="7">The sequence shown here is derived from an EMBL/GenBank/DDBJ whole genome shotgun (WGS) entry which is preliminary data.</text>
</comment>
<dbReference type="InterPro" id="IPR001492">
    <property type="entry name" value="Flagellin"/>
</dbReference>
<dbReference type="PANTHER" id="PTHR42792:SF1">
    <property type="entry name" value="FLAGELLAR HOOK-ASSOCIATED PROTEIN 3"/>
    <property type="match status" value="1"/>
</dbReference>
<dbReference type="EMBL" id="MLFR01000004">
    <property type="protein sequence ID" value="ORM70438.1"/>
    <property type="molecule type" value="Genomic_DNA"/>
</dbReference>
<evidence type="ECO:0000259" key="6">
    <source>
        <dbReference type="Pfam" id="PF00669"/>
    </source>
</evidence>
<dbReference type="Pfam" id="PF00669">
    <property type="entry name" value="Flagellin_N"/>
    <property type="match status" value="1"/>
</dbReference>
<dbReference type="PANTHER" id="PTHR42792">
    <property type="entry name" value="FLAGELLIN"/>
    <property type="match status" value="1"/>
</dbReference>
<dbReference type="RefSeq" id="WP_084933503.1">
    <property type="nucleotide sequence ID" value="NZ_MLFR01000004.1"/>
</dbReference>
<dbReference type="InterPro" id="IPR013384">
    <property type="entry name" value="Flagell_FlgL"/>
</dbReference>
<dbReference type="Gene3D" id="1.20.1330.10">
    <property type="entry name" value="f41 fragment of flagellin, N-terminal domain"/>
    <property type="match status" value="1"/>
</dbReference>
<protein>
    <submittedName>
        <fullName evidence="7">Flagellar hook-associated protein 3</fullName>
    </submittedName>
</protein>
<evidence type="ECO:0000313" key="8">
    <source>
        <dbReference type="Proteomes" id="UP000193558"/>
    </source>
</evidence>
<dbReference type="SUPFAM" id="SSF64518">
    <property type="entry name" value="Phase 1 flagellin"/>
    <property type="match status" value="1"/>
</dbReference>
<dbReference type="AlphaFoldDB" id="A0A1X1D175"/>
<name>A0A1X1D175_9GAMM</name>
<sequence length="297" mass="32414">MRLSTMYMFKQNAESMSKRVSDNNEIYLRLSAGKSLLRASDDPQGATDAVKHQDALAKLELYRSVRTSARSAMEHEEGILTGVGTVQTNLKEKVIAAQSGTYNDDDRKALAKEMSGLRASLFNLANTRDSQGRYIFSGYHSDTAPFDAAGHYLGGNEARQQTVADGTTMQVSRLGDAVFGDIFAHLDKAVAELERDPIDKDELEKALSAASLALDSGIDRLGKAQAELGTHLQQLDSLDLNGDSLIIDTIAKVQNAIGADYGTMTSLIMDSKMSEYALSASMMVFQSMQKMNLFNKF</sequence>
<dbReference type="NCBIfam" id="TIGR02550">
    <property type="entry name" value="flagell_flgL"/>
    <property type="match status" value="1"/>
</dbReference>
<evidence type="ECO:0000256" key="2">
    <source>
        <dbReference type="ARBA" id="ARBA00004613"/>
    </source>
</evidence>
<comment type="similarity">
    <text evidence="3">Belongs to the bacterial flagellin family.</text>
</comment>
<dbReference type="OrthoDB" id="9768249at2"/>
<keyword evidence="7" id="KW-0282">Flagellum</keyword>
<proteinExistence type="inferred from homology"/>
<dbReference type="GO" id="GO:0071973">
    <property type="term" value="P:bacterial-type flagellum-dependent cell motility"/>
    <property type="evidence" value="ECO:0007669"/>
    <property type="project" value="InterPro"/>
</dbReference>
<evidence type="ECO:0000256" key="3">
    <source>
        <dbReference type="ARBA" id="ARBA00005709"/>
    </source>
</evidence>
<dbReference type="GO" id="GO:0005576">
    <property type="term" value="C:extracellular region"/>
    <property type="evidence" value="ECO:0007669"/>
    <property type="project" value="UniProtKB-SubCell"/>
</dbReference>
<dbReference type="InterPro" id="IPR001029">
    <property type="entry name" value="Flagellin_N"/>
</dbReference>
<evidence type="ECO:0000256" key="5">
    <source>
        <dbReference type="ARBA" id="ARBA00023143"/>
    </source>
</evidence>
<evidence type="ECO:0000256" key="4">
    <source>
        <dbReference type="ARBA" id="ARBA00022525"/>
    </source>
</evidence>
<organism evidence="7 8">
    <name type="scientific">Pantoea rwandensis</name>
    <dbReference type="NCBI Taxonomy" id="1076550"/>
    <lineage>
        <taxon>Bacteria</taxon>
        <taxon>Pseudomonadati</taxon>
        <taxon>Pseudomonadota</taxon>
        <taxon>Gammaproteobacteria</taxon>
        <taxon>Enterobacterales</taxon>
        <taxon>Erwiniaceae</taxon>
        <taxon>Pantoea</taxon>
    </lineage>
</organism>
<dbReference type="Proteomes" id="UP000193558">
    <property type="component" value="Unassembled WGS sequence"/>
</dbReference>
<keyword evidence="5" id="KW-0975">Bacterial flagellum</keyword>